<dbReference type="GO" id="GO:0010052">
    <property type="term" value="P:guard cell differentiation"/>
    <property type="evidence" value="ECO:0007669"/>
    <property type="project" value="UniProtKB-UniRule"/>
</dbReference>
<comment type="similarity">
    <text evidence="2 7">Belongs to the plant cysteine rich small secretory peptide family. Epidermal patterning factor subfamily.</text>
</comment>
<reference evidence="8" key="1">
    <citation type="submission" date="2023-05" db="EMBL/GenBank/DDBJ databases">
        <title>Nepenthes gracilis genome sequencing.</title>
        <authorList>
            <person name="Fukushima K."/>
        </authorList>
    </citation>
    <scope>NUCLEOTIDE SEQUENCE</scope>
    <source>
        <strain evidence="8">SING2019-196</strain>
    </source>
</reference>
<evidence type="ECO:0000256" key="2">
    <source>
        <dbReference type="ARBA" id="ARBA00008127"/>
    </source>
</evidence>
<dbReference type="PANTHER" id="PTHR33109">
    <property type="entry name" value="EPIDERMAL PATTERNING FACTOR-LIKE PROTEIN 4"/>
    <property type="match status" value="1"/>
</dbReference>
<evidence type="ECO:0000256" key="1">
    <source>
        <dbReference type="ARBA" id="ARBA00004613"/>
    </source>
</evidence>
<evidence type="ECO:0000256" key="6">
    <source>
        <dbReference type="ARBA" id="ARBA00023157"/>
    </source>
</evidence>
<keyword evidence="3 7" id="KW-0217">Developmental protein</keyword>
<comment type="function">
    <text evidence="7">Controls stomatal patterning.</text>
</comment>
<dbReference type="AlphaFoldDB" id="A0AAD3STV6"/>
<protein>
    <recommendedName>
        <fullName evidence="7">Epidermal patterning factor-like protein</fullName>
    </recommendedName>
</protein>
<accession>A0AAD3STV6</accession>
<dbReference type="Pfam" id="PF17181">
    <property type="entry name" value="EPF"/>
    <property type="match status" value="1"/>
</dbReference>
<keyword evidence="6" id="KW-1015">Disulfide bond</keyword>
<dbReference type="Proteomes" id="UP001279734">
    <property type="component" value="Unassembled WGS sequence"/>
</dbReference>
<sequence length="180" mass="20217">MGGDESVTEMGCVEFSNEKKGTQPILRRSYRKDAAMPNSAAVMSTRGKSVQICGVFCTNTHLTTISFVFLLISSLTQDVFLAQGRPMDKAIGVLVKERREKMPLERSLIGSRPPTCERRCIHCERCKAVQVPIALQHRLKPARSHFLHSTPTTSFPGEDDSSNYKPMYWKCKCGDFLFNP</sequence>
<proteinExistence type="inferred from homology"/>
<evidence type="ECO:0000313" key="9">
    <source>
        <dbReference type="Proteomes" id="UP001279734"/>
    </source>
</evidence>
<comment type="subcellular location">
    <subcellularLocation>
        <location evidence="1 7">Secreted</location>
    </subcellularLocation>
</comment>
<organism evidence="8 9">
    <name type="scientific">Nepenthes gracilis</name>
    <name type="common">Slender pitcher plant</name>
    <dbReference type="NCBI Taxonomy" id="150966"/>
    <lineage>
        <taxon>Eukaryota</taxon>
        <taxon>Viridiplantae</taxon>
        <taxon>Streptophyta</taxon>
        <taxon>Embryophyta</taxon>
        <taxon>Tracheophyta</taxon>
        <taxon>Spermatophyta</taxon>
        <taxon>Magnoliopsida</taxon>
        <taxon>eudicotyledons</taxon>
        <taxon>Gunneridae</taxon>
        <taxon>Pentapetalae</taxon>
        <taxon>Caryophyllales</taxon>
        <taxon>Nepenthaceae</taxon>
        <taxon>Nepenthes</taxon>
    </lineage>
</organism>
<evidence type="ECO:0000256" key="7">
    <source>
        <dbReference type="RuleBase" id="RU367102"/>
    </source>
</evidence>
<gene>
    <name evidence="8" type="ORF">Nepgr_018328</name>
</gene>
<name>A0AAD3STV6_NEPGR</name>
<dbReference type="GO" id="GO:0005576">
    <property type="term" value="C:extracellular region"/>
    <property type="evidence" value="ECO:0007669"/>
    <property type="project" value="UniProtKB-SubCell"/>
</dbReference>
<evidence type="ECO:0000256" key="3">
    <source>
        <dbReference type="ARBA" id="ARBA00022473"/>
    </source>
</evidence>
<keyword evidence="9" id="KW-1185">Reference proteome</keyword>
<dbReference type="PANTHER" id="PTHR33109:SF94">
    <property type="entry name" value="EPIDERMAL PATTERNING FACTOR-LIKE PROTEIN"/>
    <property type="match status" value="1"/>
</dbReference>
<evidence type="ECO:0000256" key="5">
    <source>
        <dbReference type="ARBA" id="ARBA00022729"/>
    </source>
</evidence>
<evidence type="ECO:0000313" key="8">
    <source>
        <dbReference type="EMBL" id="GMH16487.1"/>
    </source>
</evidence>
<evidence type="ECO:0000256" key="4">
    <source>
        <dbReference type="ARBA" id="ARBA00022525"/>
    </source>
</evidence>
<keyword evidence="4 7" id="KW-0964">Secreted</keyword>
<dbReference type="EMBL" id="BSYO01000016">
    <property type="protein sequence ID" value="GMH16487.1"/>
    <property type="molecule type" value="Genomic_DNA"/>
</dbReference>
<keyword evidence="5" id="KW-0732">Signal</keyword>
<comment type="caution">
    <text evidence="8">The sequence shown here is derived from an EMBL/GenBank/DDBJ whole genome shotgun (WGS) entry which is preliminary data.</text>
</comment>
<dbReference type="InterPro" id="IPR039455">
    <property type="entry name" value="EPFL"/>
</dbReference>